<comment type="caution">
    <text evidence="1">The sequence shown here is derived from an EMBL/GenBank/DDBJ whole genome shotgun (WGS) entry which is preliminary data.</text>
</comment>
<dbReference type="EMBL" id="BPLQ01009480">
    <property type="protein sequence ID" value="GIY44228.1"/>
    <property type="molecule type" value="Genomic_DNA"/>
</dbReference>
<organism evidence="1 2">
    <name type="scientific">Caerostris darwini</name>
    <dbReference type="NCBI Taxonomy" id="1538125"/>
    <lineage>
        <taxon>Eukaryota</taxon>
        <taxon>Metazoa</taxon>
        <taxon>Ecdysozoa</taxon>
        <taxon>Arthropoda</taxon>
        <taxon>Chelicerata</taxon>
        <taxon>Arachnida</taxon>
        <taxon>Araneae</taxon>
        <taxon>Araneomorphae</taxon>
        <taxon>Entelegynae</taxon>
        <taxon>Araneoidea</taxon>
        <taxon>Araneidae</taxon>
        <taxon>Caerostris</taxon>
    </lineage>
</organism>
<accession>A0AAV4TC68</accession>
<name>A0AAV4TC68_9ARAC</name>
<gene>
    <name evidence="1" type="ORF">CDAR_27051</name>
</gene>
<sequence>MGPMPMAARQSDGRVRQRTKGIGYIQEGKTDVGLLAPSQFFFGAQIVLHHSIKRSETLLERGKNVIFGAPILQPGRQTLHKKFICSVAEGDWSPITGAVSISIFGNKIVVDSFQDEGMHLRWMQQLKTLVRRSAPGDLQIFNGVCDAIRPWCSIFSGPERRGDFRDREEVAEYFITVLMIRREKLMI</sequence>
<protein>
    <submittedName>
        <fullName evidence="1">Uncharacterized protein</fullName>
    </submittedName>
</protein>
<evidence type="ECO:0000313" key="2">
    <source>
        <dbReference type="Proteomes" id="UP001054837"/>
    </source>
</evidence>
<dbReference type="AlphaFoldDB" id="A0AAV4TC68"/>
<proteinExistence type="predicted"/>
<keyword evidence="2" id="KW-1185">Reference proteome</keyword>
<evidence type="ECO:0000313" key="1">
    <source>
        <dbReference type="EMBL" id="GIY44228.1"/>
    </source>
</evidence>
<reference evidence="1 2" key="1">
    <citation type="submission" date="2021-06" db="EMBL/GenBank/DDBJ databases">
        <title>Caerostris darwini draft genome.</title>
        <authorList>
            <person name="Kono N."/>
            <person name="Arakawa K."/>
        </authorList>
    </citation>
    <scope>NUCLEOTIDE SEQUENCE [LARGE SCALE GENOMIC DNA]</scope>
</reference>
<dbReference type="Proteomes" id="UP001054837">
    <property type="component" value="Unassembled WGS sequence"/>
</dbReference>